<evidence type="ECO:0000313" key="2">
    <source>
        <dbReference type="EMBL" id="TEB25453.1"/>
    </source>
</evidence>
<feature type="domain" description="DUF6570" evidence="1">
    <location>
        <begin position="68"/>
        <end position="201"/>
    </location>
</feature>
<proteinExistence type="predicted"/>
<accession>A0A4Y7SUA3</accession>
<comment type="caution">
    <text evidence="2">The sequence shown here is derived from an EMBL/GenBank/DDBJ whole genome shotgun (WGS) entry which is preliminary data.</text>
</comment>
<feature type="non-terminal residue" evidence="2">
    <location>
        <position position="219"/>
    </location>
</feature>
<dbReference type="Pfam" id="PF20209">
    <property type="entry name" value="DUF6570"/>
    <property type="match status" value="1"/>
</dbReference>
<reference evidence="2 3" key="1">
    <citation type="journal article" date="2019" name="Nat. Ecol. Evol.">
        <title>Megaphylogeny resolves global patterns of mushroom evolution.</title>
        <authorList>
            <person name="Varga T."/>
            <person name="Krizsan K."/>
            <person name="Foldi C."/>
            <person name="Dima B."/>
            <person name="Sanchez-Garcia M."/>
            <person name="Sanchez-Ramirez S."/>
            <person name="Szollosi G.J."/>
            <person name="Szarkandi J.G."/>
            <person name="Papp V."/>
            <person name="Albert L."/>
            <person name="Andreopoulos W."/>
            <person name="Angelini C."/>
            <person name="Antonin V."/>
            <person name="Barry K.W."/>
            <person name="Bougher N.L."/>
            <person name="Buchanan P."/>
            <person name="Buyck B."/>
            <person name="Bense V."/>
            <person name="Catcheside P."/>
            <person name="Chovatia M."/>
            <person name="Cooper J."/>
            <person name="Damon W."/>
            <person name="Desjardin D."/>
            <person name="Finy P."/>
            <person name="Geml J."/>
            <person name="Haridas S."/>
            <person name="Hughes K."/>
            <person name="Justo A."/>
            <person name="Karasinski D."/>
            <person name="Kautmanova I."/>
            <person name="Kiss B."/>
            <person name="Kocsube S."/>
            <person name="Kotiranta H."/>
            <person name="LaButti K.M."/>
            <person name="Lechner B.E."/>
            <person name="Liimatainen K."/>
            <person name="Lipzen A."/>
            <person name="Lukacs Z."/>
            <person name="Mihaltcheva S."/>
            <person name="Morgado L.N."/>
            <person name="Niskanen T."/>
            <person name="Noordeloos M.E."/>
            <person name="Ohm R.A."/>
            <person name="Ortiz-Santana B."/>
            <person name="Ovrebo C."/>
            <person name="Racz N."/>
            <person name="Riley R."/>
            <person name="Savchenko A."/>
            <person name="Shiryaev A."/>
            <person name="Soop K."/>
            <person name="Spirin V."/>
            <person name="Szebenyi C."/>
            <person name="Tomsovsky M."/>
            <person name="Tulloss R.E."/>
            <person name="Uehling J."/>
            <person name="Grigoriev I.V."/>
            <person name="Vagvolgyi C."/>
            <person name="Papp T."/>
            <person name="Martin F.M."/>
            <person name="Miettinen O."/>
            <person name="Hibbett D.S."/>
            <person name="Nagy L.G."/>
        </authorList>
    </citation>
    <scope>NUCLEOTIDE SEQUENCE [LARGE SCALE GENOMIC DNA]</scope>
    <source>
        <strain evidence="2 3">FP101781</strain>
    </source>
</reference>
<protein>
    <recommendedName>
        <fullName evidence="1">DUF6570 domain-containing protein</fullName>
    </recommendedName>
</protein>
<evidence type="ECO:0000313" key="3">
    <source>
        <dbReference type="Proteomes" id="UP000298030"/>
    </source>
</evidence>
<organism evidence="2 3">
    <name type="scientific">Coprinellus micaceus</name>
    <name type="common">Glistening ink-cap mushroom</name>
    <name type="synonym">Coprinus micaceus</name>
    <dbReference type="NCBI Taxonomy" id="71717"/>
    <lineage>
        <taxon>Eukaryota</taxon>
        <taxon>Fungi</taxon>
        <taxon>Dikarya</taxon>
        <taxon>Basidiomycota</taxon>
        <taxon>Agaricomycotina</taxon>
        <taxon>Agaricomycetes</taxon>
        <taxon>Agaricomycetidae</taxon>
        <taxon>Agaricales</taxon>
        <taxon>Agaricineae</taxon>
        <taxon>Psathyrellaceae</taxon>
        <taxon>Coprinellus</taxon>
    </lineage>
</organism>
<dbReference type="EMBL" id="QPFP01000056">
    <property type="protein sequence ID" value="TEB25453.1"/>
    <property type="molecule type" value="Genomic_DNA"/>
</dbReference>
<keyword evidence="3" id="KW-1185">Reference proteome</keyword>
<dbReference type="AlphaFoldDB" id="A0A4Y7SUA3"/>
<dbReference type="InterPro" id="IPR046700">
    <property type="entry name" value="DUF6570"/>
</dbReference>
<sequence>ITLDPLAITDEYVIRNCVLARVSNEFVFGNPHLDGLMLDKAGIIPGSCGTYDDVVVCHDCYSALKSAKIPRLALRNNLYRGRLPDEFEDLTWVEEMACAVYRNTAHVTRLFDSSSPDQPTVLHGNTCAHEMNVVSTANVLPRTPADIHGMLSVVFVGPGEFDPAKSGTLFRVRKQKIWQFLVWLKAHNSLYLGLHFSNAALQLFPEDGPLPGLSEATIN</sequence>
<dbReference type="OrthoDB" id="3257061at2759"/>
<dbReference type="Proteomes" id="UP000298030">
    <property type="component" value="Unassembled WGS sequence"/>
</dbReference>
<evidence type="ECO:0000259" key="1">
    <source>
        <dbReference type="Pfam" id="PF20209"/>
    </source>
</evidence>
<name>A0A4Y7SUA3_COPMI</name>
<dbReference type="STRING" id="71717.A0A4Y7SUA3"/>
<gene>
    <name evidence="2" type="ORF">FA13DRAFT_1583938</name>
</gene>
<feature type="non-terminal residue" evidence="2">
    <location>
        <position position="1"/>
    </location>
</feature>